<gene>
    <name evidence="2" type="ORF">HHL11_24630</name>
</gene>
<dbReference type="InterPro" id="IPR029058">
    <property type="entry name" value="AB_hydrolase_fold"/>
</dbReference>
<accession>A0A848HEJ1</accession>
<feature type="signal peptide" evidence="1">
    <location>
        <begin position="1"/>
        <end position="18"/>
    </location>
</feature>
<reference evidence="2 3" key="1">
    <citation type="submission" date="2020-04" db="EMBL/GenBank/DDBJ databases">
        <title>Ramlibacter sp. G-1-2-2 isolated from soil.</title>
        <authorList>
            <person name="Dahal R.H."/>
        </authorList>
    </citation>
    <scope>NUCLEOTIDE SEQUENCE [LARGE SCALE GENOMIC DNA]</scope>
    <source>
        <strain evidence="2 3">G-1-2-2</strain>
    </source>
</reference>
<keyword evidence="3" id="KW-1185">Reference proteome</keyword>
<dbReference type="GO" id="GO:0016787">
    <property type="term" value="F:hydrolase activity"/>
    <property type="evidence" value="ECO:0007669"/>
    <property type="project" value="UniProtKB-KW"/>
</dbReference>
<dbReference type="Proteomes" id="UP000541185">
    <property type="component" value="Unassembled WGS sequence"/>
</dbReference>
<evidence type="ECO:0000313" key="2">
    <source>
        <dbReference type="EMBL" id="NML46953.1"/>
    </source>
</evidence>
<protein>
    <submittedName>
        <fullName evidence="2">Alpha/beta hydrolase</fullName>
    </submittedName>
</protein>
<feature type="chain" id="PRO_5032423033" evidence="1">
    <location>
        <begin position="19"/>
        <end position="263"/>
    </location>
</feature>
<dbReference type="AlphaFoldDB" id="A0A848HEJ1"/>
<keyword evidence="2" id="KW-0378">Hydrolase</keyword>
<comment type="caution">
    <text evidence="2">The sequence shown here is derived from an EMBL/GenBank/DDBJ whole genome shotgun (WGS) entry which is preliminary data.</text>
</comment>
<organism evidence="2 3">
    <name type="scientific">Ramlibacter agri</name>
    <dbReference type="NCBI Taxonomy" id="2728837"/>
    <lineage>
        <taxon>Bacteria</taxon>
        <taxon>Pseudomonadati</taxon>
        <taxon>Pseudomonadota</taxon>
        <taxon>Betaproteobacteria</taxon>
        <taxon>Burkholderiales</taxon>
        <taxon>Comamonadaceae</taxon>
        <taxon>Ramlibacter</taxon>
    </lineage>
</organism>
<keyword evidence="1" id="KW-0732">Signal</keyword>
<dbReference type="EMBL" id="JABBFX010000003">
    <property type="protein sequence ID" value="NML46953.1"/>
    <property type="molecule type" value="Genomic_DNA"/>
</dbReference>
<proteinExistence type="predicted"/>
<name>A0A848HEJ1_9BURK</name>
<dbReference type="Gene3D" id="3.40.50.1820">
    <property type="entry name" value="alpha/beta hydrolase"/>
    <property type="match status" value="1"/>
</dbReference>
<sequence length="263" mass="27776">MKAWIATLLLAACGMAAAQEQRAVDLPTRPGVTERIGVLAPAAPKAVVVLMSGGEGRIDVADDGRPRRAGNFLIRSRERFAAQGLAVLMLDTPSDRSNRPFLGGGFRESAEHAADMGAAIAWARDTYKLPVWMVGTSRGTESTAQAATRLTGAQAPDGIVLTSSILAQPRFANETGQPVTAMDLARIHMPVLVVHHEQDPCGACPPDELPALMAKFPAGLAELKTYSGGISQGPACEAFSHHGYNGIEDRVVADIAAWLLAHH</sequence>
<dbReference type="SUPFAM" id="SSF53474">
    <property type="entry name" value="alpha/beta-Hydrolases"/>
    <property type="match status" value="1"/>
</dbReference>
<evidence type="ECO:0000313" key="3">
    <source>
        <dbReference type="Proteomes" id="UP000541185"/>
    </source>
</evidence>
<dbReference type="RefSeq" id="WP_169421264.1">
    <property type="nucleotide sequence ID" value="NZ_JABBFX010000003.1"/>
</dbReference>
<evidence type="ECO:0000256" key="1">
    <source>
        <dbReference type="SAM" id="SignalP"/>
    </source>
</evidence>